<evidence type="ECO:0000256" key="1">
    <source>
        <dbReference type="ARBA" id="ARBA00022603"/>
    </source>
</evidence>
<comment type="caution">
    <text evidence="6">The sequence shown here is derived from an EMBL/GenBank/DDBJ whole genome shotgun (WGS) entry which is preliminary data.</text>
</comment>
<dbReference type="SUPFAM" id="SSF53335">
    <property type="entry name" value="S-adenosyl-L-methionine-dependent methyltransferases"/>
    <property type="match status" value="1"/>
</dbReference>
<dbReference type="PANTHER" id="PTHR43464:SF19">
    <property type="entry name" value="UBIQUINONE BIOSYNTHESIS O-METHYLTRANSFERASE, MITOCHONDRIAL"/>
    <property type="match status" value="1"/>
</dbReference>
<dbReference type="GO" id="GO:0010420">
    <property type="term" value="F:polyprenyldihydroxybenzoate methyltransferase activity"/>
    <property type="evidence" value="ECO:0007669"/>
    <property type="project" value="InterPro"/>
</dbReference>
<evidence type="ECO:0000256" key="3">
    <source>
        <dbReference type="ARBA" id="ARBA00022688"/>
    </source>
</evidence>
<dbReference type="GO" id="GO:0032259">
    <property type="term" value="P:methylation"/>
    <property type="evidence" value="ECO:0007669"/>
    <property type="project" value="UniProtKB-KW"/>
</dbReference>
<keyword evidence="4 5" id="KW-0949">S-adenosyl-L-methionine</keyword>
<evidence type="ECO:0000256" key="4">
    <source>
        <dbReference type="ARBA" id="ARBA00022691"/>
    </source>
</evidence>
<proteinExistence type="inferred from homology"/>
<comment type="function">
    <text evidence="5">O-methyltransferase that catalyzes the 2 O-methylation steps in the ubiquinone biosynthetic pathway.</text>
</comment>
<dbReference type="EMBL" id="JACHFJ010000001">
    <property type="protein sequence ID" value="MBB5371784.1"/>
    <property type="molecule type" value="Genomic_DNA"/>
</dbReference>
<dbReference type="Gene3D" id="3.40.50.150">
    <property type="entry name" value="Vaccinia Virus protein VP39"/>
    <property type="match status" value="1"/>
</dbReference>
<dbReference type="NCBIfam" id="TIGR01983">
    <property type="entry name" value="UbiG"/>
    <property type="match status" value="1"/>
</dbReference>
<evidence type="ECO:0000256" key="5">
    <source>
        <dbReference type="HAMAP-Rule" id="MF_00472"/>
    </source>
</evidence>
<keyword evidence="7" id="KW-1185">Reference proteome</keyword>
<dbReference type="HAMAP" id="MF_00472">
    <property type="entry name" value="UbiG"/>
    <property type="match status" value="1"/>
</dbReference>
<organism evidence="6 7">
    <name type="scientific">Acidocella aromatica</name>
    <dbReference type="NCBI Taxonomy" id="1303579"/>
    <lineage>
        <taxon>Bacteria</taxon>
        <taxon>Pseudomonadati</taxon>
        <taxon>Pseudomonadota</taxon>
        <taxon>Alphaproteobacteria</taxon>
        <taxon>Acetobacterales</taxon>
        <taxon>Acidocellaceae</taxon>
        <taxon>Acidocella</taxon>
    </lineage>
</organism>
<gene>
    <name evidence="5" type="primary">ubiG</name>
    <name evidence="6" type="ORF">HNP71_000008</name>
</gene>
<keyword evidence="2 5" id="KW-0808">Transferase</keyword>
<protein>
    <recommendedName>
        <fullName evidence="5">Ubiquinone biosynthesis O-methyltransferase</fullName>
    </recommendedName>
    <alternativeName>
        <fullName evidence="5">2-polyprenyl-6-hydroxyphenol methylase</fullName>
        <ecNumber evidence="5">2.1.1.222</ecNumber>
    </alternativeName>
    <alternativeName>
        <fullName evidence="5">3-demethylubiquinone 3-O-methyltransferase</fullName>
        <ecNumber evidence="5">2.1.1.64</ecNumber>
    </alternativeName>
</protein>
<dbReference type="GO" id="GO:0061542">
    <property type="term" value="F:3-demethylubiquinol 3-O-methyltransferase activity"/>
    <property type="evidence" value="ECO:0007669"/>
    <property type="project" value="UniProtKB-UniRule"/>
</dbReference>
<dbReference type="InterPro" id="IPR029063">
    <property type="entry name" value="SAM-dependent_MTases_sf"/>
</dbReference>
<comment type="catalytic activity">
    <reaction evidence="5">
        <text>a 3-demethylubiquinol + S-adenosyl-L-methionine = a ubiquinol + S-adenosyl-L-homocysteine + H(+)</text>
        <dbReference type="Rhea" id="RHEA:44380"/>
        <dbReference type="Rhea" id="RHEA-COMP:9566"/>
        <dbReference type="Rhea" id="RHEA-COMP:10914"/>
        <dbReference type="ChEBI" id="CHEBI:15378"/>
        <dbReference type="ChEBI" id="CHEBI:17976"/>
        <dbReference type="ChEBI" id="CHEBI:57856"/>
        <dbReference type="ChEBI" id="CHEBI:59789"/>
        <dbReference type="ChEBI" id="CHEBI:84422"/>
        <dbReference type="EC" id="2.1.1.64"/>
    </reaction>
</comment>
<feature type="binding site" evidence="5">
    <location>
        <position position="38"/>
    </location>
    <ligand>
        <name>S-adenosyl-L-methionine</name>
        <dbReference type="ChEBI" id="CHEBI:59789"/>
    </ligand>
</feature>
<comment type="pathway">
    <text evidence="5">Cofactor biosynthesis; ubiquinone biosynthesis.</text>
</comment>
<comment type="similarity">
    <text evidence="5">Belongs to the methyltransferase superfamily. UbiG/COQ3 family.</text>
</comment>
<accession>A0A840V8I9</accession>
<reference evidence="6 7" key="1">
    <citation type="submission" date="2020-08" db="EMBL/GenBank/DDBJ databases">
        <title>Genomic Encyclopedia of Type Strains, Phase IV (KMG-IV): sequencing the most valuable type-strain genomes for metagenomic binning, comparative biology and taxonomic classification.</title>
        <authorList>
            <person name="Goeker M."/>
        </authorList>
    </citation>
    <scope>NUCLEOTIDE SEQUENCE [LARGE SCALE GENOMIC DNA]</scope>
    <source>
        <strain evidence="6 7">DSM 27026</strain>
    </source>
</reference>
<dbReference type="EC" id="2.1.1.222" evidence="5"/>
<sequence length="235" mass="25493">MQHPSVIPQEIAQFNALAAQWWDETGPMRPLHMMNGPRAAWVGERVRNLVGPGVEILDVGCGAGLLSEALAKQGFDVLGIDAGAEVVEAARSHAQGQELNLEYRNATAEELVAEGRTFPVVTALEIVEHVADPVAFLRSLAALLEPDGVLFLSTLNRTPKSFLTAKLGAEYILRLLPVGTHDWKKFVTPVELGHYCREAGLRLADTAGLSFSPARRRFEVSRDLSVNYLAMAVAG</sequence>
<feature type="binding site" evidence="5">
    <location>
        <position position="81"/>
    </location>
    <ligand>
        <name>S-adenosyl-L-methionine</name>
        <dbReference type="ChEBI" id="CHEBI:59789"/>
    </ligand>
</feature>
<evidence type="ECO:0000256" key="2">
    <source>
        <dbReference type="ARBA" id="ARBA00022679"/>
    </source>
</evidence>
<keyword evidence="6" id="KW-0830">Ubiquinone</keyword>
<keyword evidence="3 5" id="KW-0831">Ubiquinone biosynthesis</keyword>
<dbReference type="GO" id="GO:0102208">
    <property type="term" value="F:2-polyprenyl-6-hydroxyphenol methylase activity"/>
    <property type="evidence" value="ECO:0007669"/>
    <property type="project" value="UniProtKB-EC"/>
</dbReference>
<dbReference type="PANTHER" id="PTHR43464">
    <property type="entry name" value="METHYLTRANSFERASE"/>
    <property type="match status" value="1"/>
</dbReference>
<evidence type="ECO:0000313" key="6">
    <source>
        <dbReference type="EMBL" id="MBB5371784.1"/>
    </source>
</evidence>
<dbReference type="CDD" id="cd02440">
    <property type="entry name" value="AdoMet_MTases"/>
    <property type="match status" value="1"/>
</dbReference>
<keyword evidence="1 5" id="KW-0489">Methyltransferase</keyword>
<comment type="catalytic activity">
    <reaction evidence="5">
        <text>a 3-(all-trans-polyprenyl)benzene-1,2-diol + S-adenosyl-L-methionine = a 2-methoxy-6-(all-trans-polyprenyl)phenol + S-adenosyl-L-homocysteine + H(+)</text>
        <dbReference type="Rhea" id="RHEA:31411"/>
        <dbReference type="Rhea" id="RHEA-COMP:9550"/>
        <dbReference type="Rhea" id="RHEA-COMP:9551"/>
        <dbReference type="ChEBI" id="CHEBI:15378"/>
        <dbReference type="ChEBI" id="CHEBI:57856"/>
        <dbReference type="ChEBI" id="CHEBI:59789"/>
        <dbReference type="ChEBI" id="CHEBI:62729"/>
        <dbReference type="ChEBI" id="CHEBI:62731"/>
        <dbReference type="EC" id="2.1.1.222"/>
    </reaction>
</comment>
<dbReference type="Proteomes" id="UP000553706">
    <property type="component" value="Unassembled WGS sequence"/>
</dbReference>
<dbReference type="InterPro" id="IPR010233">
    <property type="entry name" value="UbiG_MeTrfase"/>
</dbReference>
<dbReference type="AlphaFoldDB" id="A0A840V8I9"/>
<dbReference type="UniPathway" id="UPA00232"/>
<feature type="binding site" evidence="5">
    <location>
        <position position="60"/>
    </location>
    <ligand>
        <name>S-adenosyl-L-methionine</name>
        <dbReference type="ChEBI" id="CHEBI:59789"/>
    </ligand>
</feature>
<evidence type="ECO:0000313" key="7">
    <source>
        <dbReference type="Proteomes" id="UP000553706"/>
    </source>
</evidence>
<dbReference type="RefSeq" id="WP_183264817.1">
    <property type="nucleotide sequence ID" value="NZ_JACHFJ010000001.1"/>
</dbReference>
<feature type="binding site" evidence="5">
    <location>
        <position position="124"/>
    </location>
    <ligand>
        <name>S-adenosyl-L-methionine</name>
        <dbReference type="ChEBI" id="CHEBI:59789"/>
    </ligand>
</feature>
<dbReference type="Pfam" id="PF13489">
    <property type="entry name" value="Methyltransf_23"/>
    <property type="match status" value="1"/>
</dbReference>
<dbReference type="EC" id="2.1.1.64" evidence="5"/>
<name>A0A840V8I9_9PROT</name>